<accession>A0A6I3J6E9</accession>
<dbReference type="InterPro" id="IPR016024">
    <property type="entry name" value="ARM-type_fold"/>
</dbReference>
<dbReference type="RefSeq" id="WP_154613290.1">
    <property type="nucleotide sequence ID" value="NZ_CP053660.1"/>
</dbReference>
<organism evidence="1 2">
    <name type="scientific">Nocardioides marmotae</name>
    <dbReference type="NCBI Taxonomy" id="2663857"/>
    <lineage>
        <taxon>Bacteria</taxon>
        <taxon>Bacillati</taxon>
        <taxon>Actinomycetota</taxon>
        <taxon>Actinomycetes</taxon>
        <taxon>Propionibacteriales</taxon>
        <taxon>Nocardioidaceae</taxon>
        <taxon>Nocardioides</taxon>
    </lineage>
</organism>
<sequence>MPGTESHENPQAQAAAILEELRIAGYDVDSVYSLRERYRDYRDAVPILAGWLPRVRDMDLKEGLLRSLAVRFAQAALPALIEDFTRMDTSVDPTGFQLRWAAGNSIEVLWDDRCFDDLVALATDRAYGRGREMVVRGLGRSKRAEAADVLIGLLDDPDVLVPAVIALRKHPDPRARGPLEKAHAGQERWVQKEIEKTLATLPS</sequence>
<name>A0A6I3J6E9_9ACTN</name>
<dbReference type="Proteomes" id="UP000433406">
    <property type="component" value="Unassembled WGS sequence"/>
</dbReference>
<evidence type="ECO:0000313" key="1">
    <source>
        <dbReference type="EMBL" id="MTB95094.1"/>
    </source>
</evidence>
<dbReference type="SUPFAM" id="SSF48371">
    <property type="entry name" value="ARM repeat"/>
    <property type="match status" value="1"/>
</dbReference>
<dbReference type="EMBL" id="WLCI01000008">
    <property type="protein sequence ID" value="MTB95094.1"/>
    <property type="molecule type" value="Genomic_DNA"/>
</dbReference>
<proteinExistence type="predicted"/>
<dbReference type="InterPro" id="IPR011989">
    <property type="entry name" value="ARM-like"/>
</dbReference>
<evidence type="ECO:0000313" key="2">
    <source>
        <dbReference type="Proteomes" id="UP000433406"/>
    </source>
</evidence>
<gene>
    <name evidence="1" type="ORF">GGQ22_08335</name>
</gene>
<dbReference type="Gene3D" id="1.25.10.10">
    <property type="entry name" value="Leucine-rich Repeat Variant"/>
    <property type="match status" value="1"/>
</dbReference>
<keyword evidence="2" id="KW-1185">Reference proteome</keyword>
<protein>
    <submittedName>
        <fullName evidence="1">Uncharacterized protein</fullName>
    </submittedName>
</protein>
<reference evidence="1 2" key="1">
    <citation type="submission" date="2019-10" db="EMBL/GenBank/DDBJ databases">
        <title>Nocardioides novel species isolated from the excrement of Marmot.</title>
        <authorList>
            <person name="Zhang G."/>
        </authorList>
    </citation>
    <scope>NUCLEOTIDE SEQUENCE [LARGE SCALE GENOMIC DNA]</scope>
    <source>
        <strain evidence="2">zg-579</strain>
    </source>
</reference>
<dbReference type="AlphaFoldDB" id="A0A6I3J6E9"/>
<comment type="caution">
    <text evidence="1">The sequence shown here is derived from an EMBL/GenBank/DDBJ whole genome shotgun (WGS) entry which is preliminary data.</text>
</comment>